<name>A0A0A9A4W8_ARUDO</name>
<reference evidence="3" key="2">
    <citation type="journal article" date="2015" name="Data Brief">
        <title>Shoot transcriptome of the giant reed, Arundo donax.</title>
        <authorList>
            <person name="Barrero R.A."/>
            <person name="Guerrero F.D."/>
            <person name="Moolhuijzen P."/>
            <person name="Goolsby J.A."/>
            <person name="Tidwell J."/>
            <person name="Bellgard S.E."/>
            <person name="Bellgard M.I."/>
        </authorList>
    </citation>
    <scope>NUCLEOTIDE SEQUENCE</scope>
    <source>
        <tissue evidence="3">Shoot tissue taken approximately 20 cm above the soil surface</tissue>
    </source>
</reference>
<keyword evidence="2" id="KW-1133">Transmembrane helix</keyword>
<sequence length="94" mass="9251">MDWSRELLRDGGAVIEGEPPDLTENEASSELSLAGASSAFVVAISAAVASAGAVVGCSAFSWLVDFTLDSGSASEGAKGSGRLVAGSSTASLLT</sequence>
<reference evidence="3" key="1">
    <citation type="submission" date="2014-09" db="EMBL/GenBank/DDBJ databases">
        <authorList>
            <person name="Magalhaes I.L.F."/>
            <person name="Oliveira U."/>
            <person name="Santos F.R."/>
            <person name="Vidigal T.H.D.A."/>
            <person name="Brescovit A.D."/>
            <person name="Santos A.J."/>
        </authorList>
    </citation>
    <scope>NUCLEOTIDE SEQUENCE</scope>
    <source>
        <tissue evidence="3">Shoot tissue taken approximately 20 cm above the soil surface</tissue>
    </source>
</reference>
<evidence type="ECO:0000256" key="1">
    <source>
        <dbReference type="SAM" id="MobiDB-lite"/>
    </source>
</evidence>
<accession>A0A0A9A4W8</accession>
<feature type="compositionally biased region" description="Low complexity" evidence="1">
    <location>
        <begin position="72"/>
        <end position="81"/>
    </location>
</feature>
<keyword evidence="2" id="KW-0472">Membrane</keyword>
<feature type="region of interest" description="Disordered" evidence="1">
    <location>
        <begin position="1"/>
        <end position="28"/>
    </location>
</feature>
<dbReference type="EMBL" id="GBRH01251784">
    <property type="protein sequence ID" value="JAD46111.1"/>
    <property type="molecule type" value="Transcribed_RNA"/>
</dbReference>
<keyword evidence="2" id="KW-0812">Transmembrane</keyword>
<protein>
    <submittedName>
        <fullName evidence="3">Uncharacterized protein</fullName>
    </submittedName>
</protein>
<evidence type="ECO:0000256" key="2">
    <source>
        <dbReference type="SAM" id="Phobius"/>
    </source>
</evidence>
<feature type="region of interest" description="Disordered" evidence="1">
    <location>
        <begin position="72"/>
        <end position="94"/>
    </location>
</feature>
<dbReference type="AlphaFoldDB" id="A0A0A9A4W8"/>
<feature type="transmembrane region" description="Helical" evidence="2">
    <location>
        <begin position="39"/>
        <end position="64"/>
    </location>
</feature>
<evidence type="ECO:0000313" key="3">
    <source>
        <dbReference type="EMBL" id="JAD46111.1"/>
    </source>
</evidence>
<proteinExistence type="predicted"/>
<organism evidence="3">
    <name type="scientific">Arundo donax</name>
    <name type="common">Giant reed</name>
    <name type="synonym">Donax arundinaceus</name>
    <dbReference type="NCBI Taxonomy" id="35708"/>
    <lineage>
        <taxon>Eukaryota</taxon>
        <taxon>Viridiplantae</taxon>
        <taxon>Streptophyta</taxon>
        <taxon>Embryophyta</taxon>
        <taxon>Tracheophyta</taxon>
        <taxon>Spermatophyta</taxon>
        <taxon>Magnoliopsida</taxon>
        <taxon>Liliopsida</taxon>
        <taxon>Poales</taxon>
        <taxon>Poaceae</taxon>
        <taxon>PACMAD clade</taxon>
        <taxon>Arundinoideae</taxon>
        <taxon>Arundineae</taxon>
        <taxon>Arundo</taxon>
    </lineage>
</organism>